<gene>
    <name evidence="3" type="ORF">V5O48_016412</name>
</gene>
<protein>
    <submittedName>
        <fullName evidence="3">Uncharacterized protein</fullName>
    </submittedName>
</protein>
<feature type="transmembrane region" description="Helical" evidence="1">
    <location>
        <begin position="93"/>
        <end position="109"/>
    </location>
</feature>
<name>A0ABR3ES20_9AGAR</name>
<accession>A0ABR3ES20</accession>
<reference evidence="3 4" key="1">
    <citation type="submission" date="2024-02" db="EMBL/GenBank/DDBJ databases">
        <title>A draft genome for the cacao thread blight pathogen Marasmius crinis-equi.</title>
        <authorList>
            <person name="Cohen S.P."/>
            <person name="Baruah I.K."/>
            <person name="Amoako-Attah I."/>
            <person name="Bukari Y."/>
            <person name="Meinhardt L.W."/>
            <person name="Bailey B.A."/>
        </authorList>
    </citation>
    <scope>NUCLEOTIDE SEQUENCE [LARGE SCALE GENOMIC DNA]</scope>
    <source>
        <strain evidence="3 4">GH-76</strain>
    </source>
</reference>
<comment type="caution">
    <text evidence="3">The sequence shown here is derived from an EMBL/GenBank/DDBJ whole genome shotgun (WGS) entry which is preliminary data.</text>
</comment>
<keyword evidence="1" id="KW-0472">Membrane</keyword>
<feature type="transmembrane region" description="Helical" evidence="1">
    <location>
        <begin position="240"/>
        <end position="265"/>
    </location>
</feature>
<keyword evidence="1" id="KW-0812">Transmembrane</keyword>
<dbReference type="Proteomes" id="UP001465976">
    <property type="component" value="Unassembled WGS sequence"/>
</dbReference>
<feature type="chain" id="PRO_5047128926" evidence="2">
    <location>
        <begin position="17"/>
        <end position="332"/>
    </location>
</feature>
<organism evidence="3 4">
    <name type="scientific">Marasmius crinis-equi</name>
    <dbReference type="NCBI Taxonomy" id="585013"/>
    <lineage>
        <taxon>Eukaryota</taxon>
        <taxon>Fungi</taxon>
        <taxon>Dikarya</taxon>
        <taxon>Basidiomycota</taxon>
        <taxon>Agaricomycotina</taxon>
        <taxon>Agaricomycetes</taxon>
        <taxon>Agaricomycetidae</taxon>
        <taxon>Agaricales</taxon>
        <taxon>Marasmiineae</taxon>
        <taxon>Marasmiaceae</taxon>
        <taxon>Marasmius</taxon>
    </lineage>
</organism>
<feature type="signal peptide" evidence="2">
    <location>
        <begin position="1"/>
        <end position="16"/>
    </location>
</feature>
<dbReference type="EMBL" id="JBAHYK010002192">
    <property type="protein sequence ID" value="KAL0565608.1"/>
    <property type="molecule type" value="Genomic_DNA"/>
</dbReference>
<evidence type="ECO:0000256" key="1">
    <source>
        <dbReference type="SAM" id="Phobius"/>
    </source>
</evidence>
<keyword evidence="2" id="KW-0732">Signal</keyword>
<proteinExistence type="predicted"/>
<evidence type="ECO:0000313" key="4">
    <source>
        <dbReference type="Proteomes" id="UP001465976"/>
    </source>
</evidence>
<sequence>MLQLLLQLSSLSLTACPLSKWLNQVLYPPTVNIEEVPMVPTRTTVPMPSRTTDVPLAVEGVDGLWQTGLGVIVVILLMSSLALGSRMVLARRGLGLLFTLPVVFVVSLLDPSTFSGVESVDILGWLGQIFNDVAECANVSLSGSPNAVVGDLVRHTARLAEMVAIVAIVLKALFAVGLFFYAAVFVYRTLTMLVSCMEIAAREFLVTLPACQVAVSGSLRRLRQSLQVVAFNTFKIVGDWVFTQIFDFLRLYTSIWFTVIVFFWLKEEEKLNLISQIYVLDKLYKAYRLVRQVSKGGWYERIRKDRLSPFVVVAPIAAPRDATTRSRPLSSV</sequence>
<keyword evidence="4" id="KW-1185">Reference proteome</keyword>
<feature type="transmembrane region" description="Helical" evidence="1">
    <location>
        <begin position="63"/>
        <end position="81"/>
    </location>
</feature>
<evidence type="ECO:0000313" key="3">
    <source>
        <dbReference type="EMBL" id="KAL0565608.1"/>
    </source>
</evidence>
<keyword evidence="1" id="KW-1133">Transmembrane helix</keyword>
<feature type="transmembrane region" description="Helical" evidence="1">
    <location>
        <begin position="162"/>
        <end position="187"/>
    </location>
</feature>
<evidence type="ECO:0000256" key="2">
    <source>
        <dbReference type="SAM" id="SignalP"/>
    </source>
</evidence>